<evidence type="ECO:0000256" key="1">
    <source>
        <dbReference type="SAM" id="Phobius"/>
    </source>
</evidence>
<keyword evidence="1" id="KW-0812">Transmembrane</keyword>
<keyword evidence="3" id="KW-1185">Reference proteome</keyword>
<dbReference type="EMBL" id="JBHUJC010000020">
    <property type="protein sequence ID" value="MFD2276214.1"/>
    <property type="molecule type" value="Genomic_DNA"/>
</dbReference>
<keyword evidence="1" id="KW-0472">Membrane</keyword>
<keyword evidence="1" id="KW-1133">Transmembrane helix</keyword>
<comment type="caution">
    <text evidence="2">The sequence shown here is derived from an EMBL/GenBank/DDBJ whole genome shotgun (WGS) entry which is preliminary data.</text>
</comment>
<gene>
    <name evidence="2" type="ORF">ACFSQZ_07025</name>
</gene>
<feature type="transmembrane region" description="Helical" evidence="1">
    <location>
        <begin position="187"/>
        <end position="202"/>
    </location>
</feature>
<feature type="transmembrane region" description="Helical" evidence="1">
    <location>
        <begin position="378"/>
        <end position="396"/>
    </location>
</feature>
<feature type="transmembrane region" description="Helical" evidence="1">
    <location>
        <begin position="91"/>
        <end position="116"/>
    </location>
</feature>
<evidence type="ECO:0008006" key="4">
    <source>
        <dbReference type="Google" id="ProtNLM"/>
    </source>
</evidence>
<feature type="transmembrane region" description="Helical" evidence="1">
    <location>
        <begin position="6"/>
        <end position="21"/>
    </location>
</feature>
<proteinExistence type="predicted"/>
<dbReference type="RefSeq" id="WP_377094446.1">
    <property type="nucleotide sequence ID" value="NZ_JBHSJM010000001.1"/>
</dbReference>
<feature type="transmembrane region" description="Helical" evidence="1">
    <location>
        <begin position="61"/>
        <end position="79"/>
    </location>
</feature>
<feature type="transmembrane region" description="Helical" evidence="1">
    <location>
        <begin position="136"/>
        <end position="156"/>
    </location>
</feature>
<name>A0ABW5E2A0_9BACT</name>
<feature type="transmembrane region" description="Helical" evidence="1">
    <location>
        <begin position="402"/>
        <end position="421"/>
    </location>
</feature>
<sequence>MEYISLGIFVIVALRGVLWGMEQRARLFQLPFLFGLGSLAFVVPQLIIYLVSKQHHTTLDVSGYLLWSSACVLCAYWGYAKKVELKKVRYLIRLGGANMVLSGLACLVVACFSVVLSHHLTYGPGGAGRITGGFMALIYMLVKLAMPLFILSLCLVNLRVKNAWFKFFAILSGVIIAYFIIVLGRRQWLFVAMYAAVFPLLLTGRLRVNKISRWLLTILVVLIIPVVIILLPAYRDQFMDPNLSVSDVIEREPPAKVIGEYLSGEQNLEIEQSVLEFKLAVQHGSIRWGAGIWNGCVWHYVPAFLVGSQMKQSLLLNDGRAALYSSPLQHDVEYLSYISKSGFADSFSEFGPFGLLLYYFMGRLYRKETDSWLLAKNIKSYVFIVMFGFYPLLFIYGSWSTFLTLALLPYLVYLFFCKMVLKAKSFKPSR</sequence>
<feature type="transmembrane region" description="Helical" evidence="1">
    <location>
        <begin position="214"/>
        <end position="234"/>
    </location>
</feature>
<reference evidence="3" key="1">
    <citation type="journal article" date="2019" name="Int. J. Syst. Evol. Microbiol.">
        <title>The Global Catalogue of Microorganisms (GCM) 10K type strain sequencing project: providing services to taxonomists for standard genome sequencing and annotation.</title>
        <authorList>
            <consortium name="The Broad Institute Genomics Platform"/>
            <consortium name="The Broad Institute Genome Sequencing Center for Infectious Disease"/>
            <person name="Wu L."/>
            <person name="Ma J."/>
        </authorList>
    </citation>
    <scope>NUCLEOTIDE SEQUENCE [LARGE SCALE GENOMIC DNA]</scope>
    <source>
        <strain evidence="3">JCM 16545</strain>
    </source>
</reference>
<organism evidence="2 3">
    <name type="scientific">Rubritalea spongiae</name>
    <dbReference type="NCBI Taxonomy" id="430797"/>
    <lineage>
        <taxon>Bacteria</taxon>
        <taxon>Pseudomonadati</taxon>
        <taxon>Verrucomicrobiota</taxon>
        <taxon>Verrucomicrobiia</taxon>
        <taxon>Verrucomicrobiales</taxon>
        <taxon>Rubritaleaceae</taxon>
        <taxon>Rubritalea</taxon>
    </lineage>
</organism>
<feature type="transmembrane region" description="Helical" evidence="1">
    <location>
        <begin position="28"/>
        <end position="49"/>
    </location>
</feature>
<evidence type="ECO:0000313" key="3">
    <source>
        <dbReference type="Proteomes" id="UP001597297"/>
    </source>
</evidence>
<protein>
    <recommendedName>
        <fullName evidence="4">Oligosaccharide repeat unit polymerase</fullName>
    </recommendedName>
</protein>
<evidence type="ECO:0000313" key="2">
    <source>
        <dbReference type="EMBL" id="MFD2276214.1"/>
    </source>
</evidence>
<feature type="transmembrane region" description="Helical" evidence="1">
    <location>
        <begin position="163"/>
        <end position="181"/>
    </location>
</feature>
<dbReference type="Proteomes" id="UP001597297">
    <property type="component" value="Unassembled WGS sequence"/>
</dbReference>
<accession>A0ABW5E2A0</accession>